<evidence type="ECO:0000259" key="7">
    <source>
        <dbReference type="SMART" id="SM00645"/>
    </source>
</evidence>
<dbReference type="InterPro" id="IPR000169">
    <property type="entry name" value="Pept_cys_AS"/>
</dbReference>
<dbReference type="InterPro" id="IPR039417">
    <property type="entry name" value="Peptidase_C1A_papain-like"/>
</dbReference>
<gene>
    <name evidence="9" type="ORF">LOTGIDRAFT_111926</name>
</gene>
<dbReference type="InterPro" id="IPR038765">
    <property type="entry name" value="Papain-like_cys_pep_sf"/>
</dbReference>
<dbReference type="GO" id="GO:0006508">
    <property type="term" value="P:proteolysis"/>
    <property type="evidence" value="ECO:0007669"/>
    <property type="project" value="UniProtKB-KW"/>
</dbReference>
<dbReference type="Pfam" id="PF00112">
    <property type="entry name" value="Peptidase_C1"/>
    <property type="match status" value="1"/>
</dbReference>
<keyword evidence="4" id="KW-0788">Thiol protease</keyword>
<dbReference type="Proteomes" id="UP000030746">
    <property type="component" value="Unassembled WGS sequence"/>
</dbReference>
<dbReference type="InterPro" id="IPR025660">
    <property type="entry name" value="Pept_his_AS"/>
</dbReference>
<dbReference type="InterPro" id="IPR000668">
    <property type="entry name" value="Peptidase_C1A_C"/>
</dbReference>
<dbReference type="PROSITE" id="PS00139">
    <property type="entry name" value="THIOL_PROTEASE_CYS"/>
    <property type="match status" value="1"/>
</dbReference>
<dbReference type="Pfam" id="PF08246">
    <property type="entry name" value="Inhibitor_I29"/>
    <property type="match status" value="1"/>
</dbReference>
<dbReference type="PRINTS" id="PR00705">
    <property type="entry name" value="PAPAIN"/>
</dbReference>
<dbReference type="InterPro" id="IPR013201">
    <property type="entry name" value="Prot_inhib_I29"/>
</dbReference>
<dbReference type="PANTHER" id="PTHR12411">
    <property type="entry name" value="CYSTEINE PROTEASE FAMILY C1-RELATED"/>
    <property type="match status" value="1"/>
</dbReference>
<organism evidence="9 10">
    <name type="scientific">Lottia gigantea</name>
    <name type="common">Giant owl limpet</name>
    <dbReference type="NCBI Taxonomy" id="225164"/>
    <lineage>
        <taxon>Eukaryota</taxon>
        <taxon>Metazoa</taxon>
        <taxon>Spiralia</taxon>
        <taxon>Lophotrochozoa</taxon>
        <taxon>Mollusca</taxon>
        <taxon>Gastropoda</taxon>
        <taxon>Patellogastropoda</taxon>
        <taxon>Lottioidea</taxon>
        <taxon>Lottiidae</taxon>
        <taxon>Lottia</taxon>
    </lineage>
</organism>
<keyword evidence="2" id="KW-0645">Protease</keyword>
<keyword evidence="6" id="KW-1015">Disulfide bond</keyword>
<dbReference type="FunFam" id="3.90.70.10:FF:000087">
    <property type="entry name" value="Counting factor associated protein D"/>
    <property type="match status" value="1"/>
</dbReference>
<dbReference type="PROSITE" id="PS00640">
    <property type="entry name" value="THIOL_PROTEASE_ASN"/>
    <property type="match status" value="1"/>
</dbReference>
<evidence type="ECO:0000313" key="9">
    <source>
        <dbReference type="EMBL" id="ESP01269.1"/>
    </source>
</evidence>
<dbReference type="CTD" id="20230794"/>
<evidence type="ECO:0000256" key="4">
    <source>
        <dbReference type="ARBA" id="ARBA00022807"/>
    </source>
</evidence>
<dbReference type="GO" id="GO:0008234">
    <property type="term" value="F:cysteine-type peptidase activity"/>
    <property type="evidence" value="ECO:0007669"/>
    <property type="project" value="UniProtKB-KW"/>
</dbReference>
<keyword evidence="3" id="KW-0378">Hydrolase</keyword>
<dbReference type="SMART" id="SM00848">
    <property type="entry name" value="Inhibitor_I29"/>
    <property type="match status" value="1"/>
</dbReference>
<protein>
    <recommendedName>
        <fullName evidence="11">Counting factor associated protein D</fullName>
    </recommendedName>
</protein>
<dbReference type="HOGENOM" id="CLU_012184_11_0_1"/>
<evidence type="ECO:0000313" key="10">
    <source>
        <dbReference type="Proteomes" id="UP000030746"/>
    </source>
</evidence>
<evidence type="ECO:0000256" key="1">
    <source>
        <dbReference type="ARBA" id="ARBA00008455"/>
    </source>
</evidence>
<dbReference type="InterPro" id="IPR025661">
    <property type="entry name" value="Pept_asp_AS"/>
</dbReference>
<feature type="non-terminal residue" evidence="9">
    <location>
        <position position="1"/>
    </location>
</feature>
<dbReference type="SMART" id="SM00645">
    <property type="entry name" value="Pept_C1"/>
    <property type="match status" value="1"/>
</dbReference>
<dbReference type="Gene3D" id="3.90.70.10">
    <property type="entry name" value="Cysteine proteinases"/>
    <property type="match status" value="1"/>
</dbReference>
<dbReference type="KEGG" id="lgi:LOTGIDRAFT_111926"/>
<reference evidence="9 10" key="1">
    <citation type="journal article" date="2013" name="Nature">
        <title>Insights into bilaterian evolution from three spiralian genomes.</title>
        <authorList>
            <person name="Simakov O."/>
            <person name="Marletaz F."/>
            <person name="Cho S.J."/>
            <person name="Edsinger-Gonzales E."/>
            <person name="Havlak P."/>
            <person name="Hellsten U."/>
            <person name="Kuo D.H."/>
            <person name="Larsson T."/>
            <person name="Lv J."/>
            <person name="Arendt D."/>
            <person name="Savage R."/>
            <person name="Osoegawa K."/>
            <person name="de Jong P."/>
            <person name="Grimwood J."/>
            <person name="Chapman J.A."/>
            <person name="Shapiro H."/>
            <person name="Aerts A."/>
            <person name="Otillar R.P."/>
            <person name="Terry A.Y."/>
            <person name="Boore J.L."/>
            <person name="Grigoriev I.V."/>
            <person name="Lindberg D.R."/>
            <person name="Seaver E.C."/>
            <person name="Weisblat D.A."/>
            <person name="Putnam N.H."/>
            <person name="Rokhsar D.S."/>
        </authorList>
    </citation>
    <scope>NUCLEOTIDE SEQUENCE [LARGE SCALE GENOMIC DNA]</scope>
</reference>
<dbReference type="RefSeq" id="XP_009047903.1">
    <property type="nucleotide sequence ID" value="XM_009049655.1"/>
</dbReference>
<dbReference type="GeneID" id="20230794"/>
<feature type="domain" description="Peptidase C1A papain C-terminal" evidence="7">
    <location>
        <begin position="289"/>
        <end position="508"/>
    </location>
</feature>
<dbReference type="PROSITE" id="PS00639">
    <property type="entry name" value="THIOL_PROTEASE_HIS"/>
    <property type="match status" value="1"/>
</dbReference>
<evidence type="ECO:0008006" key="11">
    <source>
        <dbReference type="Google" id="ProtNLM"/>
    </source>
</evidence>
<dbReference type="AlphaFoldDB" id="V4AB89"/>
<dbReference type="EMBL" id="KB200521">
    <property type="protein sequence ID" value="ESP01269.1"/>
    <property type="molecule type" value="Genomic_DNA"/>
</dbReference>
<dbReference type="InterPro" id="IPR013128">
    <property type="entry name" value="Peptidase_C1A"/>
</dbReference>
<comment type="similarity">
    <text evidence="1">Belongs to the peptidase C1 family.</text>
</comment>
<accession>V4AB89</accession>
<evidence type="ECO:0000256" key="5">
    <source>
        <dbReference type="ARBA" id="ARBA00023145"/>
    </source>
</evidence>
<dbReference type="CDD" id="cd02248">
    <property type="entry name" value="Peptidase_C1A"/>
    <property type="match status" value="1"/>
</dbReference>
<dbReference type="SUPFAM" id="SSF54001">
    <property type="entry name" value="Cysteine proteinases"/>
    <property type="match status" value="1"/>
</dbReference>
<proteinExistence type="inferred from homology"/>
<dbReference type="OrthoDB" id="65740at2759"/>
<evidence type="ECO:0000256" key="3">
    <source>
        <dbReference type="ARBA" id="ARBA00022801"/>
    </source>
</evidence>
<sequence length="512" mass="57696">SPPSFPQSYAVSGVLQLPYAEIKEPFTALYDGPNKRGRIDYYNGMVVNLLRGDMGDYGTTLELAPMSNYKVKNQRMCFRTNGTKGAAVMPQSVLPDLSGFQKMDSEMMNGQMCDLWQMRQTIGNKENIYSMWINSQNEYPVRYEMYGYDSLLGSHFDRYYLDYMVFKPNTNLTCGGFPGPGVERRVRMNPMREFVHHDDSHVEEMFQSFKKTHQKLYKDDKEHQERQHIFRHNLRYINSKNRAGLSFNLAVNHLADRSNYELKAMNGYRYSKGSHGGLAFDTTNMETDIPENLDWRLMGAVTPVKDQGVCGSCWSFGTTGTIESSLAIKSGKATRLSQQQLVDCSWGEGNNGCDGGEDFRSYDYIMKHGGLTTEEQYGQYLAADGYCHDDKVKPVVTVTGYVNVTTLNATAMKIALFNNGPVSIAIDAALKSLSFYSSGVFYDPKCGNKPEDLDHAVLAVGYGVYPKTGEAYWLVKNSWSTYWGNDGYVLMSQKDNICGVLTSPTYANIKVL</sequence>
<evidence type="ECO:0000256" key="2">
    <source>
        <dbReference type="ARBA" id="ARBA00022670"/>
    </source>
</evidence>
<keyword evidence="10" id="KW-1185">Reference proteome</keyword>
<evidence type="ECO:0000256" key="6">
    <source>
        <dbReference type="ARBA" id="ARBA00023157"/>
    </source>
</evidence>
<dbReference type="OMA" id="KAFHHFK"/>
<feature type="domain" description="Cathepsin propeptide inhibitor" evidence="8">
    <location>
        <begin position="206"/>
        <end position="262"/>
    </location>
</feature>
<keyword evidence="5" id="KW-0865">Zymogen</keyword>
<evidence type="ECO:0000259" key="8">
    <source>
        <dbReference type="SMART" id="SM00848"/>
    </source>
</evidence>
<name>V4AB89_LOTGI</name>